<comment type="catalytic activity">
    <reaction evidence="1 9">
        <text>guanosine(46) in tRNA + S-adenosyl-L-methionine = N(7)-methylguanosine(46) in tRNA + S-adenosyl-L-homocysteine</text>
        <dbReference type="Rhea" id="RHEA:42708"/>
        <dbReference type="Rhea" id="RHEA-COMP:10188"/>
        <dbReference type="Rhea" id="RHEA-COMP:10189"/>
        <dbReference type="ChEBI" id="CHEBI:57856"/>
        <dbReference type="ChEBI" id="CHEBI:59789"/>
        <dbReference type="ChEBI" id="CHEBI:74269"/>
        <dbReference type="ChEBI" id="CHEBI:74480"/>
        <dbReference type="EC" id="2.1.1.33"/>
    </reaction>
</comment>
<feature type="binding site" evidence="9">
    <location>
        <position position="123"/>
    </location>
    <ligand>
        <name>substrate</name>
    </ligand>
</feature>
<organism evidence="10 11">
    <name type="scientific">Virgibacillus chiguensis</name>
    <dbReference type="NCBI Taxonomy" id="411959"/>
    <lineage>
        <taxon>Bacteria</taxon>
        <taxon>Bacillati</taxon>
        <taxon>Bacillota</taxon>
        <taxon>Bacilli</taxon>
        <taxon>Bacillales</taxon>
        <taxon>Bacillaceae</taxon>
        <taxon>Virgibacillus</taxon>
    </lineage>
</organism>
<dbReference type="GO" id="GO:0043527">
    <property type="term" value="C:tRNA methyltransferase complex"/>
    <property type="evidence" value="ECO:0007669"/>
    <property type="project" value="TreeGrafter"/>
</dbReference>
<feature type="binding site" evidence="9">
    <location>
        <begin position="192"/>
        <end position="195"/>
    </location>
    <ligand>
        <name>substrate</name>
    </ligand>
</feature>
<feature type="binding site" evidence="9">
    <location>
        <position position="97"/>
    </location>
    <ligand>
        <name>S-adenosyl-L-methionine</name>
        <dbReference type="ChEBI" id="CHEBI:59789"/>
    </ligand>
</feature>
<evidence type="ECO:0000256" key="6">
    <source>
        <dbReference type="ARBA" id="ARBA00022694"/>
    </source>
</evidence>
<keyword evidence="4 9" id="KW-0808">Transferase</keyword>
<dbReference type="OrthoDB" id="9802090at2"/>
<dbReference type="EC" id="2.1.1.33" evidence="9"/>
<sequence>MRQRHKPWADDFLQKHADTVISNPYNYRGRWQEVFTNHDAPIHLEIGSGKGQFIVEMARQYPDVNFIGIEVAKSIIVTAAQKVVDAEMPNIRLIHVNAENLTDLFAREELSLIYLNFSDPWPKNRHEKRRLTYYTFLEKYREILKPNGEIVLKTDNMGLFEYSLESFSQNGLQIEEVNLDLHGIDDPTNRMTEYEEKFTAKGQPIYRCRVKNTESVNL</sequence>
<evidence type="ECO:0000256" key="5">
    <source>
        <dbReference type="ARBA" id="ARBA00022691"/>
    </source>
</evidence>
<feature type="region of interest" description="Interaction with RNA" evidence="9">
    <location>
        <begin position="125"/>
        <end position="130"/>
    </location>
</feature>
<dbReference type="FunFam" id="3.40.50.150:FF:000035">
    <property type="entry name" value="tRNA (guanine-N(7)-)-methyltransferase"/>
    <property type="match status" value="1"/>
</dbReference>
<keyword evidence="11" id="KW-1185">Reference proteome</keyword>
<dbReference type="PANTHER" id="PTHR23417:SF14">
    <property type="entry name" value="PENTACOTRIPEPTIDE-REPEAT REGION OF PRORP DOMAIN-CONTAINING PROTEIN"/>
    <property type="match status" value="1"/>
</dbReference>
<dbReference type="Pfam" id="PF02390">
    <property type="entry name" value="Methyltransf_4"/>
    <property type="match status" value="1"/>
</dbReference>
<evidence type="ECO:0000256" key="9">
    <source>
        <dbReference type="HAMAP-Rule" id="MF_01057"/>
    </source>
</evidence>
<feature type="binding site" evidence="9">
    <location>
        <position position="70"/>
    </location>
    <ligand>
        <name>S-adenosyl-L-methionine</name>
        <dbReference type="ChEBI" id="CHEBI:59789"/>
    </ligand>
</feature>
<dbReference type="GO" id="GO:0008176">
    <property type="term" value="F:tRNA (guanine(46)-N7)-methyltransferase activity"/>
    <property type="evidence" value="ECO:0007669"/>
    <property type="project" value="UniProtKB-UniRule"/>
</dbReference>
<name>A0A1M5UY81_9BACI</name>
<evidence type="ECO:0000313" key="11">
    <source>
        <dbReference type="Proteomes" id="UP000184079"/>
    </source>
</evidence>
<proteinExistence type="inferred from homology"/>
<comment type="function">
    <text evidence="2 9">Catalyzes the formation of N(7)-methylguanine at position 46 (m7G46) in tRNA.</text>
</comment>
<feature type="binding site" evidence="9">
    <location>
        <position position="155"/>
    </location>
    <ligand>
        <name>substrate</name>
    </ligand>
</feature>
<dbReference type="SUPFAM" id="SSF53335">
    <property type="entry name" value="S-adenosyl-L-methionine-dependent methyltransferases"/>
    <property type="match status" value="1"/>
</dbReference>
<feature type="binding site" evidence="9">
    <location>
        <position position="119"/>
    </location>
    <ligand>
        <name>S-adenosyl-L-methionine</name>
        <dbReference type="ChEBI" id="CHEBI:59789"/>
    </ligand>
</feature>
<evidence type="ECO:0000256" key="3">
    <source>
        <dbReference type="ARBA" id="ARBA00022603"/>
    </source>
</evidence>
<evidence type="ECO:0000256" key="4">
    <source>
        <dbReference type="ARBA" id="ARBA00022679"/>
    </source>
</evidence>
<keyword evidence="3 9" id="KW-0489">Methyltransferase</keyword>
<dbReference type="NCBIfam" id="NF001080">
    <property type="entry name" value="PRK00121.2-2"/>
    <property type="match status" value="1"/>
</dbReference>
<evidence type="ECO:0000313" key="10">
    <source>
        <dbReference type="EMBL" id="SHH67972.1"/>
    </source>
</evidence>
<dbReference type="CDD" id="cd02440">
    <property type="entry name" value="AdoMet_MTases"/>
    <property type="match status" value="1"/>
</dbReference>
<dbReference type="RefSeq" id="WP_073009888.1">
    <property type="nucleotide sequence ID" value="NZ_FQXD01000011.1"/>
</dbReference>
<protein>
    <recommendedName>
        <fullName evidence="9">tRNA (guanine-N(7)-)-methyltransferase</fullName>
        <ecNumber evidence="9">2.1.1.33</ecNumber>
    </recommendedName>
    <alternativeName>
        <fullName evidence="9">tRNA (guanine(46)-N(7))-methyltransferase</fullName>
    </alternativeName>
    <alternativeName>
        <fullName evidence="9">tRNA(m7G46)-methyltransferase</fullName>
    </alternativeName>
</protein>
<comment type="similarity">
    <text evidence="8 9">Belongs to the class I-like SAM-binding methyltransferase superfamily. TrmB family.</text>
</comment>
<dbReference type="PANTHER" id="PTHR23417">
    <property type="entry name" value="3-DEOXY-D-MANNO-OCTULOSONIC-ACID TRANSFERASE/TRNA GUANINE-N 7 - -METHYLTRANSFERASE"/>
    <property type="match status" value="1"/>
</dbReference>
<dbReference type="InterPro" id="IPR029063">
    <property type="entry name" value="SAM-dependent_MTases_sf"/>
</dbReference>
<dbReference type="HAMAP" id="MF_01057">
    <property type="entry name" value="tRNA_methyltr_TrmB"/>
    <property type="match status" value="1"/>
</dbReference>
<evidence type="ECO:0000256" key="8">
    <source>
        <dbReference type="ARBA" id="ARBA00060767"/>
    </source>
</evidence>
<dbReference type="EMBL" id="FQXD01000011">
    <property type="protein sequence ID" value="SHH67972.1"/>
    <property type="molecule type" value="Genomic_DNA"/>
</dbReference>
<dbReference type="NCBIfam" id="TIGR00091">
    <property type="entry name" value="tRNA (guanosine(46)-N7)-methyltransferase TrmB"/>
    <property type="match status" value="1"/>
</dbReference>
<evidence type="ECO:0000256" key="7">
    <source>
        <dbReference type="ARBA" id="ARBA00060552"/>
    </source>
</evidence>
<comment type="pathway">
    <text evidence="7 9">tRNA modification; N(7)-methylguanine-tRNA biosynthesis.</text>
</comment>
<dbReference type="PROSITE" id="PS51625">
    <property type="entry name" value="SAM_MT_TRMB"/>
    <property type="match status" value="1"/>
</dbReference>
<feature type="binding site" evidence="9">
    <location>
        <position position="45"/>
    </location>
    <ligand>
        <name>S-adenosyl-L-methionine</name>
        <dbReference type="ChEBI" id="CHEBI:59789"/>
    </ligand>
</feature>
<dbReference type="UniPathway" id="UPA00989"/>
<dbReference type="AlphaFoldDB" id="A0A1M5UY81"/>
<keyword evidence="5 9" id="KW-0949">S-adenosyl-L-methionine</keyword>
<dbReference type="Gene3D" id="3.40.50.150">
    <property type="entry name" value="Vaccinia Virus protein VP39"/>
    <property type="match status" value="1"/>
</dbReference>
<dbReference type="InterPro" id="IPR055361">
    <property type="entry name" value="tRNA_methyltr_TrmB_bact"/>
</dbReference>
<accession>A0A1M5UY81</accession>
<evidence type="ECO:0000256" key="1">
    <source>
        <dbReference type="ARBA" id="ARBA00000142"/>
    </source>
</evidence>
<dbReference type="InterPro" id="IPR003358">
    <property type="entry name" value="tRNA_(Gua-N-7)_MeTrfase_Trmb"/>
</dbReference>
<gene>
    <name evidence="9" type="primary">trmB</name>
    <name evidence="10" type="ORF">SAMN05421807_11111</name>
</gene>
<dbReference type="Proteomes" id="UP000184079">
    <property type="component" value="Unassembled WGS sequence"/>
</dbReference>
<reference evidence="11" key="1">
    <citation type="submission" date="2016-11" db="EMBL/GenBank/DDBJ databases">
        <authorList>
            <person name="Varghese N."/>
            <person name="Submissions S."/>
        </authorList>
    </citation>
    <scope>NUCLEOTIDE SEQUENCE [LARGE SCALE GENOMIC DNA]</scope>
    <source>
        <strain evidence="11">CGMCC 1.6496</strain>
    </source>
</reference>
<keyword evidence="6 9" id="KW-0819">tRNA processing</keyword>
<evidence type="ECO:0000256" key="2">
    <source>
        <dbReference type="ARBA" id="ARBA00003015"/>
    </source>
</evidence>